<sequence length="397" mass="45447">MNNTFHILDQFLCSNEPFWRFEPFHQSFDEPYPWCESHPGLSAWLDSLTIEQIEHFKLSPNSLAEPLYSYFPALREVNKRIDLPLNSEQAIAVEPHLYNGIPGRKLNQILSMGYASAKLHKGSEWLEWCSGKGYLGRILASTTGEKVTSFEFQQSLCLAGQECADHLELPMTFVQGDALTDESLAYINSNQHAVALHACGDLHVSLLSKAAAMNLPAVTISPCCYHLIGSDRYQPMSQLAQSSPLALNQQELRIPLLETVTGGERVKRHRFLEMSYRLSFDVMLRELKLTTTYIPIPSVKKSQLSLGFEAFCYWAASQKSIELPNVDFNRFLELGIQRFWHMERLSLVQQAFRRPLELWLVLDKALFLEQHGYQVTLSQFCSRETTPRNILLHAYRD</sequence>
<keyword evidence="2" id="KW-0808">Transferase</keyword>
<feature type="domain" description="Methyltransferase" evidence="1">
    <location>
        <begin position="121"/>
        <end position="228"/>
    </location>
</feature>
<dbReference type="GO" id="GO:0008168">
    <property type="term" value="F:methyltransferase activity"/>
    <property type="evidence" value="ECO:0007669"/>
    <property type="project" value="UniProtKB-KW"/>
</dbReference>
<dbReference type="GO" id="GO:0032259">
    <property type="term" value="P:methylation"/>
    <property type="evidence" value="ECO:0007669"/>
    <property type="project" value="UniProtKB-KW"/>
</dbReference>
<evidence type="ECO:0000259" key="1">
    <source>
        <dbReference type="Pfam" id="PF13679"/>
    </source>
</evidence>
<name>A0A1B9R306_9VIBR</name>
<comment type="caution">
    <text evidence="2">The sequence shown here is derived from an EMBL/GenBank/DDBJ whole genome shotgun (WGS) entry which is preliminary data.</text>
</comment>
<keyword evidence="3" id="KW-1185">Reference proteome</keyword>
<gene>
    <name evidence="2" type="ORF">A6E14_16995</name>
</gene>
<dbReference type="Gene3D" id="3.40.50.150">
    <property type="entry name" value="Vaccinia Virus protein VP39"/>
    <property type="match status" value="1"/>
</dbReference>
<dbReference type="AlphaFoldDB" id="A0A1B9R306"/>
<dbReference type="InterPro" id="IPR025714">
    <property type="entry name" value="Methyltranfer_dom"/>
</dbReference>
<dbReference type="Pfam" id="PF13679">
    <property type="entry name" value="Methyltransf_32"/>
    <property type="match status" value="1"/>
</dbReference>
<evidence type="ECO:0000313" key="2">
    <source>
        <dbReference type="EMBL" id="OCH78680.1"/>
    </source>
</evidence>
<dbReference type="Proteomes" id="UP000093173">
    <property type="component" value="Unassembled WGS sequence"/>
</dbReference>
<protein>
    <submittedName>
        <fullName evidence="2">SAM-dependent methyltransferase</fullName>
    </submittedName>
</protein>
<dbReference type="SUPFAM" id="SSF53335">
    <property type="entry name" value="S-adenosyl-L-methionine-dependent methyltransferases"/>
    <property type="match status" value="1"/>
</dbReference>
<evidence type="ECO:0000313" key="3">
    <source>
        <dbReference type="Proteomes" id="UP000093173"/>
    </source>
</evidence>
<dbReference type="RefSeq" id="WP_017038951.1">
    <property type="nucleotide sequence ID" value="NZ_JBNGCH010000052.1"/>
</dbReference>
<organism evidence="2 3">
    <name type="scientific">Vibrio genomosp. F10</name>
    <dbReference type="NCBI Taxonomy" id="723171"/>
    <lineage>
        <taxon>Bacteria</taxon>
        <taxon>Pseudomonadati</taxon>
        <taxon>Pseudomonadota</taxon>
        <taxon>Gammaproteobacteria</taxon>
        <taxon>Vibrionales</taxon>
        <taxon>Vibrionaceae</taxon>
        <taxon>Vibrio</taxon>
    </lineage>
</organism>
<accession>A0A1B9R306</accession>
<dbReference type="InterPro" id="IPR029063">
    <property type="entry name" value="SAM-dependent_MTases_sf"/>
</dbReference>
<dbReference type="PANTHER" id="PTHR13369">
    <property type="match status" value="1"/>
</dbReference>
<proteinExistence type="predicted"/>
<dbReference type="EMBL" id="MAJZ01000052">
    <property type="protein sequence ID" value="OCH78680.1"/>
    <property type="molecule type" value="Genomic_DNA"/>
</dbReference>
<dbReference type="PANTHER" id="PTHR13369:SF0">
    <property type="entry name" value="GLUTATHIONE S-TRANSFERASE C-TERMINAL DOMAIN-CONTAINING PROTEIN"/>
    <property type="match status" value="1"/>
</dbReference>
<keyword evidence="2" id="KW-0489">Methyltransferase</keyword>
<reference evidence="3" key="1">
    <citation type="submission" date="2016-06" db="EMBL/GenBank/DDBJ databases">
        <authorList>
            <person name="Hehemann J.-H."/>
            <person name="Arevalo P."/>
            <person name="Datta M.S."/>
            <person name="Polz M.F."/>
        </authorList>
    </citation>
    <scope>NUCLEOTIDE SEQUENCE [LARGE SCALE GENOMIC DNA]</scope>
    <source>
        <strain evidence="3">9CSC122</strain>
    </source>
</reference>